<organism evidence="7 8">
    <name type="scientific">Guyanagaster necrorhizus</name>
    <dbReference type="NCBI Taxonomy" id="856835"/>
    <lineage>
        <taxon>Eukaryota</taxon>
        <taxon>Fungi</taxon>
        <taxon>Dikarya</taxon>
        <taxon>Basidiomycota</taxon>
        <taxon>Agaricomycotina</taxon>
        <taxon>Agaricomycetes</taxon>
        <taxon>Agaricomycetidae</taxon>
        <taxon>Agaricales</taxon>
        <taxon>Marasmiineae</taxon>
        <taxon>Physalacriaceae</taxon>
        <taxon>Guyanagaster</taxon>
    </lineage>
</organism>
<proteinExistence type="inferred from homology"/>
<feature type="compositionally biased region" description="Basic residues" evidence="5">
    <location>
        <begin position="195"/>
        <end position="204"/>
    </location>
</feature>
<keyword evidence="8" id="KW-1185">Reference proteome</keyword>
<dbReference type="Gene3D" id="2.40.50.140">
    <property type="entry name" value="Nucleic acid-binding proteins"/>
    <property type="match status" value="1"/>
</dbReference>
<evidence type="ECO:0000313" key="7">
    <source>
        <dbReference type="EMBL" id="KAG7452415.1"/>
    </source>
</evidence>
<name>A0A9P7W5P6_9AGAR</name>
<dbReference type="PANTHER" id="PTHR13989">
    <property type="entry name" value="REPLICATION PROTEIN A-RELATED"/>
    <property type="match status" value="1"/>
</dbReference>
<keyword evidence="3" id="KW-0238">DNA-binding</keyword>
<evidence type="ECO:0000256" key="1">
    <source>
        <dbReference type="ARBA" id="ARBA00004123"/>
    </source>
</evidence>
<dbReference type="RefSeq" id="XP_043045915.1">
    <property type="nucleotide sequence ID" value="XM_043179861.1"/>
</dbReference>
<dbReference type="AlphaFoldDB" id="A0A9P7W5P6"/>
<dbReference type="GO" id="GO:0005634">
    <property type="term" value="C:nucleus"/>
    <property type="evidence" value="ECO:0007669"/>
    <property type="project" value="UniProtKB-SubCell"/>
</dbReference>
<feature type="region of interest" description="Disordered" evidence="5">
    <location>
        <begin position="186"/>
        <end position="217"/>
    </location>
</feature>
<dbReference type="InterPro" id="IPR036390">
    <property type="entry name" value="WH_DNA-bd_sf"/>
</dbReference>
<feature type="domain" description="Replication protein A C-terminal" evidence="6">
    <location>
        <begin position="331"/>
        <end position="373"/>
    </location>
</feature>
<feature type="region of interest" description="Disordered" evidence="5">
    <location>
        <begin position="157"/>
        <end position="176"/>
    </location>
</feature>
<dbReference type="Pfam" id="PF08784">
    <property type="entry name" value="RPA_C"/>
    <property type="match status" value="1"/>
</dbReference>
<feature type="compositionally biased region" description="Low complexity" evidence="5">
    <location>
        <begin position="239"/>
        <end position="250"/>
    </location>
</feature>
<dbReference type="Gene3D" id="1.10.10.10">
    <property type="entry name" value="Winged helix-like DNA-binding domain superfamily/Winged helix DNA-binding domain"/>
    <property type="match status" value="1"/>
</dbReference>
<dbReference type="GeneID" id="66102156"/>
<protein>
    <recommendedName>
        <fullName evidence="6">Replication protein A C-terminal domain-containing protein</fullName>
    </recommendedName>
</protein>
<dbReference type="GO" id="GO:0003677">
    <property type="term" value="F:DNA binding"/>
    <property type="evidence" value="ECO:0007669"/>
    <property type="project" value="UniProtKB-KW"/>
</dbReference>
<dbReference type="SUPFAM" id="SSF46785">
    <property type="entry name" value="Winged helix' DNA-binding domain"/>
    <property type="match status" value="1"/>
</dbReference>
<comment type="similarity">
    <text evidence="2">Belongs to the replication factor A protein 2 family.</text>
</comment>
<dbReference type="EMBL" id="MU250523">
    <property type="protein sequence ID" value="KAG7452415.1"/>
    <property type="molecule type" value="Genomic_DNA"/>
</dbReference>
<sequence length="378" mass="41934">MDKVAMNEGGHNNKGPRYDVKDSIRCITIAQAGKSERMHDAAPFKIDGKEIGQVAIVGNLLSYSLEANYTAYEIDDGTGKITACLWKSDASDVFVSDIDQETINNLQLIRVIGRLGRWQTKTTLSKILSIHKISDPHAVYCHLLQCATESLIYERGMPPSQETSVPPALRASAQPDDGIHVVTMSFAETSLSPSPKRKPRKKLPSKQPTPSPPDSPIEIHMIEHEIDEDIVMLEYPNRSSPTTPQKTPSTRNQATPSLLFSQDATTPTSSSKRRLRDHIHDSPSKTRPQNRDPYSDLNAIQRDIILFINEKAGNVSLYPAMDGNPHALAFEEGISRNTIINTLSHRRVPADAIRSAIEFLIARGYIYSTGDEEHFAVT</sequence>
<comment type="subcellular location">
    <subcellularLocation>
        <location evidence="1">Nucleus</location>
    </subcellularLocation>
</comment>
<dbReference type="InterPro" id="IPR040260">
    <property type="entry name" value="RFA2-like"/>
</dbReference>
<reference evidence="7" key="1">
    <citation type="submission" date="2020-11" db="EMBL/GenBank/DDBJ databases">
        <title>Adaptations for nitrogen fixation in a non-lichenized fungal sporocarp promotes dispersal by wood-feeding termites.</title>
        <authorList>
            <consortium name="DOE Joint Genome Institute"/>
            <person name="Koch R.A."/>
            <person name="Yoon G."/>
            <person name="Arayal U."/>
            <person name="Lail K."/>
            <person name="Amirebrahimi M."/>
            <person name="Labutti K."/>
            <person name="Lipzen A."/>
            <person name="Riley R."/>
            <person name="Barry K."/>
            <person name="Henrissat B."/>
            <person name="Grigoriev I.V."/>
            <person name="Herr J.R."/>
            <person name="Aime M.C."/>
        </authorList>
    </citation>
    <scope>NUCLEOTIDE SEQUENCE</scope>
    <source>
        <strain evidence="7">MCA 3950</strain>
    </source>
</reference>
<keyword evidence="4" id="KW-0539">Nucleus</keyword>
<evidence type="ECO:0000256" key="3">
    <source>
        <dbReference type="ARBA" id="ARBA00023125"/>
    </source>
</evidence>
<dbReference type="SUPFAM" id="SSF50249">
    <property type="entry name" value="Nucleic acid-binding proteins"/>
    <property type="match status" value="1"/>
</dbReference>
<dbReference type="Proteomes" id="UP000812287">
    <property type="component" value="Unassembled WGS sequence"/>
</dbReference>
<gene>
    <name evidence="7" type="ORF">BT62DRAFT_150</name>
</gene>
<feature type="compositionally biased region" description="Basic and acidic residues" evidence="5">
    <location>
        <begin position="278"/>
        <end position="294"/>
    </location>
</feature>
<accession>A0A9P7W5P6</accession>
<evidence type="ECO:0000259" key="6">
    <source>
        <dbReference type="Pfam" id="PF08784"/>
    </source>
</evidence>
<evidence type="ECO:0000256" key="2">
    <source>
        <dbReference type="ARBA" id="ARBA00007815"/>
    </source>
</evidence>
<dbReference type="PANTHER" id="PTHR13989:SF16">
    <property type="entry name" value="REPLICATION PROTEIN A2"/>
    <property type="match status" value="1"/>
</dbReference>
<comment type="caution">
    <text evidence="7">The sequence shown here is derived from an EMBL/GenBank/DDBJ whole genome shotgun (WGS) entry which is preliminary data.</text>
</comment>
<dbReference type="InterPro" id="IPR036388">
    <property type="entry name" value="WH-like_DNA-bd_sf"/>
</dbReference>
<evidence type="ECO:0000256" key="4">
    <source>
        <dbReference type="ARBA" id="ARBA00023242"/>
    </source>
</evidence>
<feature type="region of interest" description="Disordered" evidence="5">
    <location>
        <begin position="236"/>
        <end position="294"/>
    </location>
</feature>
<evidence type="ECO:0000256" key="5">
    <source>
        <dbReference type="SAM" id="MobiDB-lite"/>
    </source>
</evidence>
<feature type="compositionally biased region" description="Polar residues" evidence="5">
    <location>
        <begin position="251"/>
        <end position="270"/>
    </location>
</feature>
<evidence type="ECO:0000313" key="8">
    <source>
        <dbReference type="Proteomes" id="UP000812287"/>
    </source>
</evidence>
<dbReference type="InterPro" id="IPR014892">
    <property type="entry name" value="RPA_C"/>
</dbReference>
<dbReference type="OrthoDB" id="25571at2759"/>
<dbReference type="InterPro" id="IPR012340">
    <property type="entry name" value="NA-bd_OB-fold"/>
</dbReference>